<sequence>MVEEKPNREAMYNEVNFVPLKEDVIIVKFRSMEDKYMDHQTAINVGNAIGELVAIGWKDRNGVRRVVKFVGKDRIKIICALRYDRLPTFYYYCGLIGHTLKKCKSKDRDSDFNDKEESKIDSQDDSGHMEYKRKAKDCKEDSVSNSLLEKRPNKSTGSNGDTIDECPLKIAKRRLMENISPIKAMAGNQPRQEQLLVANGPDITFLCETKTHTNKMASIRSKCRIEGCLAVNAIGQSGRLALMWKDGIKVEIKNYSNNHIDSCVGDKIRDKWIIGGDFNATLDNAEQEGGRRKPNALIDDFCAIVDNLSLVDLKLIMVGLPGEGNSFVKRDLIGFSCSLVMWRASRLWRPRLFTSLPLTIMLFYWTQRVVSRKSRVQTLG</sequence>
<reference evidence="3 4" key="1">
    <citation type="journal article" date="2021" name="bioRxiv">
        <title>The Gossypium anomalum genome as a resource for cotton improvement and evolutionary analysis of hybrid incompatibility.</title>
        <authorList>
            <person name="Grover C.E."/>
            <person name="Yuan D."/>
            <person name="Arick M.A."/>
            <person name="Miller E.R."/>
            <person name="Hu G."/>
            <person name="Peterson D.G."/>
            <person name="Wendel J.F."/>
            <person name="Udall J.A."/>
        </authorList>
    </citation>
    <scope>NUCLEOTIDE SEQUENCE [LARGE SCALE GENOMIC DNA]</scope>
    <source>
        <strain evidence="3">JFW-Udall</strain>
        <tissue evidence="3">Leaf</tissue>
    </source>
</reference>
<dbReference type="SUPFAM" id="SSF56219">
    <property type="entry name" value="DNase I-like"/>
    <property type="match status" value="1"/>
</dbReference>
<dbReference type="Proteomes" id="UP000701853">
    <property type="component" value="Chromosome 7"/>
</dbReference>
<evidence type="ECO:0000313" key="3">
    <source>
        <dbReference type="EMBL" id="KAG8489169.1"/>
    </source>
</evidence>
<dbReference type="AlphaFoldDB" id="A0A8J5ZIP2"/>
<feature type="region of interest" description="Disordered" evidence="1">
    <location>
        <begin position="105"/>
        <end position="163"/>
    </location>
</feature>
<comment type="caution">
    <text evidence="3">The sequence shown here is derived from an EMBL/GenBank/DDBJ whole genome shotgun (WGS) entry which is preliminary data.</text>
</comment>
<name>A0A8J5ZIP2_9ROSI</name>
<dbReference type="InterPro" id="IPR036691">
    <property type="entry name" value="Endo/exonu/phosph_ase_sf"/>
</dbReference>
<protein>
    <recommendedName>
        <fullName evidence="2">Zinc knuckle CX2CX4HX4C domain-containing protein</fullName>
    </recommendedName>
</protein>
<feature type="compositionally biased region" description="Basic and acidic residues" evidence="1">
    <location>
        <begin position="106"/>
        <end position="152"/>
    </location>
</feature>
<gene>
    <name evidence="3" type="ORF">CXB51_017174</name>
</gene>
<keyword evidence="4" id="KW-1185">Reference proteome</keyword>
<evidence type="ECO:0000259" key="2">
    <source>
        <dbReference type="Pfam" id="PF14392"/>
    </source>
</evidence>
<dbReference type="Pfam" id="PF14392">
    <property type="entry name" value="zf-CCHC_4"/>
    <property type="match status" value="1"/>
</dbReference>
<organism evidence="3 4">
    <name type="scientific">Gossypium anomalum</name>
    <dbReference type="NCBI Taxonomy" id="47600"/>
    <lineage>
        <taxon>Eukaryota</taxon>
        <taxon>Viridiplantae</taxon>
        <taxon>Streptophyta</taxon>
        <taxon>Embryophyta</taxon>
        <taxon>Tracheophyta</taxon>
        <taxon>Spermatophyta</taxon>
        <taxon>Magnoliopsida</taxon>
        <taxon>eudicotyledons</taxon>
        <taxon>Gunneridae</taxon>
        <taxon>Pentapetalae</taxon>
        <taxon>rosids</taxon>
        <taxon>malvids</taxon>
        <taxon>Malvales</taxon>
        <taxon>Malvaceae</taxon>
        <taxon>Malvoideae</taxon>
        <taxon>Gossypium</taxon>
    </lineage>
</organism>
<evidence type="ECO:0000256" key="1">
    <source>
        <dbReference type="SAM" id="MobiDB-lite"/>
    </source>
</evidence>
<dbReference type="EMBL" id="JAHUZN010000007">
    <property type="protein sequence ID" value="KAG8489169.1"/>
    <property type="molecule type" value="Genomic_DNA"/>
</dbReference>
<feature type="domain" description="Zinc knuckle CX2CX4HX4C" evidence="2">
    <location>
        <begin position="64"/>
        <end position="104"/>
    </location>
</feature>
<proteinExistence type="predicted"/>
<accession>A0A8J5ZIP2</accession>
<evidence type="ECO:0000313" key="4">
    <source>
        <dbReference type="Proteomes" id="UP000701853"/>
    </source>
</evidence>
<dbReference type="InterPro" id="IPR025836">
    <property type="entry name" value="Zn_knuckle_CX2CX4HX4C"/>
</dbReference>